<proteinExistence type="predicted"/>
<protein>
    <submittedName>
        <fullName evidence="2">Uncharacterized protein</fullName>
    </submittedName>
</protein>
<feature type="compositionally biased region" description="Low complexity" evidence="1">
    <location>
        <begin position="87"/>
        <end position="97"/>
    </location>
</feature>
<feature type="region of interest" description="Disordered" evidence="1">
    <location>
        <begin position="87"/>
        <end position="110"/>
    </location>
</feature>
<accession>A0A977PZ47</accession>
<reference evidence="2" key="1">
    <citation type="submission" date="2021-04" db="EMBL/GenBank/DDBJ databases">
        <title>Genome sequence of Woronichinia naegeliana from Washington state freshwater lake bloom.</title>
        <authorList>
            <person name="Dreher T.W."/>
        </authorList>
    </citation>
    <scope>NUCLEOTIDE SEQUENCE</scope>
    <source>
        <strain evidence="2">WA131</strain>
    </source>
</reference>
<name>A0A977PZ47_9CYAN</name>
<dbReference type="Proteomes" id="UP001065613">
    <property type="component" value="Chromosome"/>
</dbReference>
<feature type="compositionally biased region" description="Basic and acidic residues" evidence="1">
    <location>
        <begin position="100"/>
        <end position="110"/>
    </location>
</feature>
<sequence>MFLILSTSLLLLAGCGTKPPEENATKPTMTESAAQTTIDRAKSANEKANQTAQTALDKAQTALNKAQTATEQATNKAQSALEQAQTATEQATNTAQSKMNEMKANAEKAKQSAANAVQGAIALKDGVQGMSSGVTSTLAAVQAGDLSTAQQEFMKLQESWTGLEGTVKTKSVKAYEEINGHMTTLGTLFKSGKPDANAAQLTSELQALGKSLTTVLTQK</sequence>
<dbReference type="AlphaFoldDB" id="A0A977PZ47"/>
<evidence type="ECO:0000313" key="2">
    <source>
        <dbReference type="EMBL" id="UXE63958.1"/>
    </source>
</evidence>
<organism evidence="2">
    <name type="scientific">Woronichinia naegeliana WA131</name>
    <dbReference type="NCBI Taxonomy" id="2824559"/>
    <lineage>
        <taxon>Bacteria</taxon>
        <taxon>Bacillati</taxon>
        <taxon>Cyanobacteriota</taxon>
        <taxon>Cyanophyceae</taxon>
        <taxon>Synechococcales</taxon>
        <taxon>Coelosphaeriaceae</taxon>
        <taxon>Woronichinia</taxon>
    </lineage>
</organism>
<evidence type="ECO:0000256" key="1">
    <source>
        <dbReference type="SAM" id="MobiDB-lite"/>
    </source>
</evidence>
<dbReference type="EMBL" id="CP073041">
    <property type="protein sequence ID" value="UXE63958.1"/>
    <property type="molecule type" value="Genomic_DNA"/>
</dbReference>
<gene>
    <name evidence="2" type="ORF">KA717_16270</name>
</gene>
<dbReference type="KEGG" id="wna:KA717_16270"/>